<dbReference type="STRING" id="1577791.Mpt1_c08180"/>
<dbReference type="AlphaFoldDB" id="A0A0A7LEG8"/>
<evidence type="ECO:0000313" key="2">
    <source>
        <dbReference type="Proteomes" id="UP000030787"/>
    </source>
</evidence>
<dbReference type="KEGG" id="mear:Mpt1_c08180"/>
<keyword evidence="2" id="KW-1185">Reference proteome</keyword>
<dbReference type="EMBL" id="CP010070">
    <property type="protein sequence ID" value="AIZ56697.1"/>
    <property type="molecule type" value="Genomic_DNA"/>
</dbReference>
<gene>
    <name evidence="1" type="ORF">Mpt1_c08180</name>
</gene>
<name>A0A0A7LEG8_9ARCH</name>
<proteinExistence type="predicted"/>
<accession>A0A0A7LEG8</accession>
<sequence>MKTWQIIALAAVAGIVLFLAGSYSLGWNI</sequence>
<dbReference type="Proteomes" id="UP000030787">
    <property type="component" value="Chromosome"/>
</dbReference>
<organism evidence="1 2">
    <name type="scientific">Candidatus Methanoplasma termitum</name>
    <dbReference type="NCBI Taxonomy" id="1577791"/>
    <lineage>
        <taxon>Archaea</taxon>
        <taxon>Methanobacteriati</taxon>
        <taxon>Thermoplasmatota</taxon>
        <taxon>Thermoplasmata</taxon>
        <taxon>Methanomassiliicoccales</taxon>
        <taxon>Methanomassiliicoccaceae</taxon>
        <taxon>Candidatus Methanoplasma</taxon>
    </lineage>
</organism>
<reference evidence="1 2" key="1">
    <citation type="journal article" date="2014" name="Appl. Environ. Microbiol.">
        <title>Comparative Genome Analysis of 'Candidatus Methanoplasma termitum' Indicates a New Mode of Energy Metabolism in the Seventh Order of Methanogens.</title>
        <authorList>
            <person name="Lang K."/>
            <person name="Schuldes J."/>
            <person name="Klingl A."/>
            <person name="Poehlein A."/>
            <person name="Daniel R."/>
            <person name="Brune A."/>
        </authorList>
    </citation>
    <scope>NUCLEOTIDE SEQUENCE [LARGE SCALE GENOMIC DNA]</scope>
    <source>
        <strain evidence="2">Mpt1</strain>
    </source>
</reference>
<protein>
    <submittedName>
        <fullName evidence="1">Uncharacterized protein</fullName>
    </submittedName>
</protein>
<evidence type="ECO:0000313" key="1">
    <source>
        <dbReference type="EMBL" id="AIZ56697.1"/>
    </source>
</evidence>
<dbReference type="HOGENOM" id="CLU_3408316_0_0_2"/>